<name>A0A8T0D8G1_9TREM</name>
<sequence>MMAVRFPVLRFYIRTASTFVSGTRTYSYGLRCLPRRHFSAKHQNVESHKDKFPENLCGKRSINYYELSSLMNEYSVFLIDVRGPDDFAKIGHIPGAINIPLVELKTALTLPVEAFVKKYGVKKPRHSDENIVFYGLSDVLSSAANEIAHGLGYKKGMGRRTSKICSISAAKNAFPLVDFR</sequence>
<dbReference type="OrthoDB" id="566238at2759"/>
<feature type="domain" description="Rhodanese" evidence="1">
    <location>
        <begin position="72"/>
        <end position="163"/>
    </location>
</feature>
<evidence type="ECO:0000313" key="3">
    <source>
        <dbReference type="Proteomes" id="UP000699462"/>
    </source>
</evidence>
<gene>
    <name evidence="2" type="ORF">P879_11746</name>
</gene>
<accession>A0A8T0D8G1</accession>
<protein>
    <recommendedName>
        <fullName evidence="1">Rhodanese domain-containing protein</fullName>
    </recommendedName>
</protein>
<dbReference type="EMBL" id="JTDF01009551">
    <property type="protein sequence ID" value="KAF8564139.1"/>
    <property type="molecule type" value="Genomic_DNA"/>
</dbReference>
<dbReference type="AlphaFoldDB" id="A0A8T0D8G1"/>
<evidence type="ECO:0000313" key="2">
    <source>
        <dbReference type="EMBL" id="KAF8564139.1"/>
    </source>
</evidence>
<dbReference type="PROSITE" id="PS50206">
    <property type="entry name" value="RHODANESE_3"/>
    <property type="match status" value="1"/>
</dbReference>
<dbReference type="Proteomes" id="UP000699462">
    <property type="component" value="Unassembled WGS sequence"/>
</dbReference>
<organism evidence="2 3">
    <name type="scientific">Paragonimus westermani</name>
    <dbReference type="NCBI Taxonomy" id="34504"/>
    <lineage>
        <taxon>Eukaryota</taxon>
        <taxon>Metazoa</taxon>
        <taxon>Spiralia</taxon>
        <taxon>Lophotrochozoa</taxon>
        <taxon>Platyhelminthes</taxon>
        <taxon>Trematoda</taxon>
        <taxon>Digenea</taxon>
        <taxon>Plagiorchiida</taxon>
        <taxon>Troglotremata</taxon>
        <taxon>Troglotrematidae</taxon>
        <taxon>Paragonimus</taxon>
    </lineage>
</organism>
<dbReference type="Pfam" id="PF00581">
    <property type="entry name" value="Rhodanese"/>
    <property type="match status" value="1"/>
</dbReference>
<dbReference type="PANTHER" id="PTHR44086">
    <property type="entry name" value="THIOSULFATE SULFURTRANSFERASE RDL2, MITOCHONDRIAL-RELATED"/>
    <property type="match status" value="1"/>
</dbReference>
<dbReference type="Gene3D" id="3.40.250.10">
    <property type="entry name" value="Rhodanese-like domain"/>
    <property type="match status" value="1"/>
</dbReference>
<dbReference type="InterPro" id="IPR036873">
    <property type="entry name" value="Rhodanese-like_dom_sf"/>
</dbReference>
<reference evidence="2 3" key="1">
    <citation type="submission" date="2019-07" db="EMBL/GenBank/DDBJ databases">
        <title>Annotation for the trematode Paragonimus westermani.</title>
        <authorList>
            <person name="Choi Y.-J."/>
        </authorList>
    </citation>
    <scope>NUCLEOTIDE SEQUENCE [LARGE SCALE GENOMIC DNA]</scope>
    <source>
        <strain evidence="2">180907_Pwestermani</strain>
    </source>
</reference>
<dbReference type="InterPro" id="IPR001763">
    <property type="entry name" value="Rhodanese-like_dom"/>
</dbReference>
<comment type="caution">
    <text evidence="2">The sequence shown here is derived from an EMBL/GenBank/DDBJ whole genome shotgun (WGS) entry which is preliminary data.</text>
</comment>
<dbReference type="SMART" id="SM00450">
    <property type="entry name" value="RHOD"/>
    <property type="match status" value="1"/>
</dbReference>
<keyword evidence="3" id="KW-1185">Reference proteome</keyword>
<evidence type="ECO:0000259" key="1">
    <source>
        <dbReference type="PROSITE" id="PS50206"/>
    </source>
</evidence>
<proteinExistence type="predicted"/>
<dbReference type="SUPFAM" id="SSF52821">
    <property type="entry name" value="Rhodanese/Cell cycle control phosphatase"/>
    <property type="match status" value="1"/>
</dbReference>
<dbReference type="PANTHER" id="PTHR44086:SF10">
    <property type="entry name" value="THIOSULFATE SULFURTRANSFERASE_RHODANESE-LIKE DOMAIN-CONTAINING PROTEIN 3"/>
    <property type="match status" value="1"/>
</dbReference>